<name>A0A917NI77_9BACL</name>
<dbReference type="EMBL" id="BMOY01000011">
    <property type="protein sequence ID" value="GGJ02597.1"/>
    <property type="molecule type" value="Genomic_DNA"/>
</dbReference>
<gene>
    <name evidence="1" type="ORF">GCM10010885_09840</name>
</gene>
<proteinExistence type="predicted"/>
<sequence>MFVALVLNVVFVEDGLLVFVTTTPEDVGLALFAPALAKAGTAGHPNVHATRLAQTINLFMTIHSLFTVGSGSPAVIGNRP</sequence>
<accession>A0A917NI77</accession>
<reference evidence="1" key="1">
    <citation type="journal article" date="2014" name="Int. J. Syst. Evol. Microbiol.">
        <title>Complete genome sequence of Corynebacterium casei LMG S-19264T (=DSM 44701T), isolated from a smear-ripened cheese.</title>
        <authorList>
            <consortium name="US DOE Joint Genome Institute (JGI-PGF)"/>
            <person name="Walter F."/>
            <person name="Albersmeier A."/>
            <person name="Kalinowski J."/>
            <person name="Ruckert C."/>
        </authorList>
    </citation>
    <scope>NUCLEOTIDE SEQUENCE</scope>
    <source>
        <strain evidence="1">JCM 18487</strain>
    </source>
</reference>
<evidence type="ECO:0000313" key="2">
    <source>
        <dbReference type="Proteomes" id="UP000637695"/>
    </source>
</evidence>
<reference evidence="1" key="2">
    <citation type="submission" date="2020-09" db="EMBL/GenBank/DDBJ databases">
        <authorList>
            <person name="Sun Q."/>
            <person name="Ohkuma M."/>
        </authorList>
    </citation>
    <scope>NUCLEOTIDE SEQUENCE</scope>
    <source>
        <strain evidence="1">JCM 18487</strain>
    </source>
</reference>
<dbReference type="AlphaFoldDB" id="A0A917NI77"/>
<dbReference type="RefSeq" id="WP_188881511.1">
    <property type="nucleotide sequence ID" value="NZ_BMOY01000011.1"/>
</dbReference>
<dbReference type="Proteomes" id="UP000637695">
    <property type="component" value="Unassembled WGS sequence"/>
</dbReference>
<comment type="caution">
    <text evidence="1">The sequence shown here is derived from an EMBL/GenBank/DDBJ whole genome shotgun (WGS) entry which is preliminary data.</text>
</comment>
<evidence type="ECO:0000313" key="1">
    <source>
        <dbReference type="EMBL" id="GGJ02597.1"/>
    </source>
</evidence>
<protein>
    <submittedName>
        <fullName evidence="1">Uncharacterized protein</fullName>
    </submittedName>
</protein>
<keyword evidence="2" id="KW-1185">Reference proteome</keyword>
<organism evidence="1 2">
    <name type="scientific">Alicyclobacillus cellulosilyticus</name>
    <dbReference type="NCBI Taxonomy" id="1003997"/>
    <lineage>
        <taxon>Bacteria</taxon>
        <taxon>Bacillati</taxon>
        <taxon>Bacillota</taxon>
        <taxon>Bacilli</taxon>
        <taxon>Bacillales</taxon>
        <taxon>Alicyclobacillaceae</taxon>
        <taxon>Alicyclobacillus</taxon>
    </lineage>
</organism>